<proteinExistence type="predicted"/>
<gene>
    <name evidence="1" type="ORF">TVAG_157470</name>
</gene>
<name>A2E9L9_TRIV3</name>
<evidence type="ECO:0000313" key="2">
    <source>
        <dbReference type="Proteomes" id="UP000001542"/>
    </source>
</evidence>
<dbReference type="Proteomes" id="UP000001542">
    <property type="component" value="Unassembled WGS sequence"/>
</dbReference>
<reference evidence="1" key="1">
    <citation type="submission" date="2006-10" db="EMBL/GenBank/DDBJ databases">
        <authorList>
            <person name="Amadeo P."/>
            <person name="Zhao Q."/>
            <person name="Wortman J."/>
            <person name="Fraser-Liggett C."/>
            <person name="Carlton J."/>
        </authorList>
    </citation>
    <scope>NUCLEOTIDE SEQUENCE</scope>
    <source>
        <strain evidence="1">G3</strain>
    </source>
</reference>
<dbReference type="KEGG" id="tva:4768605"/>
<organism evidence="1 2">
    <name type="scientific">Trichomonas vaginalis (strain ATCC PRA-98 / G3)</name>
    <dbReference type="NCBI Taxonomy" id="412133"/>
    <lineage>
        <taxon>Eukaryota</taxon>
        <taxon>Metamonada</taxon>
        <taxon>Parabasalia</taxon>
        <taxon>Trichomonadida</taxon>
        <taxon>Trichomonadidae</taxon>
        <taxon>Trichomonas</taxon>
    </lineage>
</organism>
<dbReference type="RefSeq" id="XP_001322893.1">
    <property type="nucleotide sequence ID" value="XM_001322858.1"/>
</dbReference>
<dbReference type="AlphaFoldDB" id="A2E9L9"/>
<accession>A2E9L9</accession>
<dbReference type="VEuPathDB" id="TrichDB:TVAGG3_0746250"/>
<reference evidence="1" key="2">
    <citation type="journal article" date="2007" name="Science">
        <title>Draft genome sequence of the sexually transmitted pathogen Trichomonas vaginalis.</title>
        <authorList>
            <person name="Carlton J.M."/>
            <person name="Hirt R.P."/>
            <person name="Silva J.C."/>
            <person name="Delcher A.L."/>
            <person name="Schatz M."/>
            <person name="Zhao Q."/>
            <person name="Wortman J.R."/>
            <person name="Bidwell S.L."/>
            <person name="Alsmark U.C.M."/>
            <person name="Besteiro S."/>
            <person name="Sicheritz-Ponten T."/>
            <person name="Noel C.J."/>
            <person name="Dacks J.B."/>
            <person name="Foster P.G."/>
            <person name="Simillion C."/>
            <person name="Van de Peer Y."/>
            <person name="Miranda-Saavedra D."/>
            <person name="Barton G.J."/>
            <person name="Westrop G.D."/>
            <person name="Mueller S."/>
            <person name="Dessi D."/>
            <person name="Fiori P.L."/>
            <person name="Ren Q."/>
            <person name="Paulsen I."/>
            <person name="Zhang H."/>
            <person name="Bastida-Corcuera F.D."/>
            <person name="Simoes-Barbosa A."/>
            <person name="Brown M.T."/>
            <person name="Hayes R.D."/>
            <person name="Mukherjee M."/>
            <person name="Okumura C.Y."/>
            <person name="Schneider R."/>
            <person name="Smith A.J."/>
            <person name="Vanacova S."/>
            <person name="Villalvazo M."/>
            <person name="Haas B.J."/>
            <person name="Pertea M."/>
            <person name="Feldblyum T.V."/>
            <person name="Utterback T.R."/>
            <person name="Shu C.L."/>
            <person name="Osoegawa K."/>
            <person name="de Jong P.J."/>
            <person name="Hrdy I."/>
            <person name="Horvathova L."/>
            <person name="Zubacova Z."/>
            <person name="Dolezal P."/>
            <person name="Malik S.B."/>
            <person name="Logsdon J.M. Jr."/>
            <person name="Henze K."/>
            <person name="Gupta A."/>
            <person name="Wang C.C."/>
            <person name="Dunne R.L."/>
            <person name="Upcroft J.A."/>
            <person name="Upcroft P."/>
            <person name="White O."/>
            <person name="Salzberg S.L."/>
            <person name="Tang P."/>
            <person name="Chiu C.-H."/>
            <person name="Lee Y.-S."/>
            <person name="Embley T.M."/>
            <person name="Coombs G.H."/>
            <person name="Mottram J.C."/>
            <person name="Tachezy J."/>
            <person name="Fraser-Liggett C.M."/>
            <person name="Johnson P.J."/>
        </authorList>
    </citation>
    <scope>NUCLEOTIDE SEQUENCE [LARGE SCALE GENOMIC DNA]</scope>
    <source>
        <strain evidence="1">G3</strain>
    </source>
</reference>
<protein>
    <recommendedName>
        <fullName evidence="3">Right handed beta helix domain-containing protein</fullName>
    </recommendedName>
</protein>
<keyword evidence="2" id="KW-1185">Reference proteome</keyword>
<evidence type="ECO:0000313" key="1">
    <source>
        <dbReference type="EMBL" id="EAY10670.1"/>
    </source>
</evidence>
<evidence type="ECO:0008006" key="3">
    <source>
        <dbReference type="Google" id="ProtNLM"/>
    </source>
</evidence>
<dbReference type="InParanoid" id="A2E9L9"/>
<sequence>MNTSYHYEITEYAAYEIGFSTEIGVINFTTASNTSSTELDGMYNLGDFNIIKCNYLYNECTGDDAAIIDCDTSCTYSNCSFIGNKGYCLFDEEPYLDNCYFDNKDVTQTVWDGYSGTFESINPLDSFISHYAVEGCPSTYFYKKEESEKTLKMKDIENIIINILLTSFVVTVNISSSKIV</sequence>
<dbReference type="EMBL" id="DS113334">
    <property type="protein sequence ID" value="EAY10670.1"/>
    <property type="molecule type" value="Genomic_DNA"/>
</dbReference>
<dbReference type="VEuPathDB" id="TrichDB:TVAG_157470"/>